<dbReference type="Proteomes" id="UP000198531">
    <property type="component" value="Unassembled WGS sequence"/>
</dbReference>
<feature type="region of interest" description="Disordered" evidence="1">
    <location>
        <begin position="35"/>
        <end position="60"/>
    </location>
</feature>
<dbReference type="AlphaFoldDB" id="A0A1I6IYD3"/>
<organism evidence="2 3">
    <name type="scientific">Halogeometricum rufum</name>
    <dbReference type="NCBI Taxonomy" id="553469"/>
    <lineage>
        <taxon>Archaea</taxon>
        <taxon>Methanobacteriati</taxon>
        <taxon>Methanobacteriota</taxon>
        <taxon>Stenosarchaea group</taxon>
        <taxon>Halobacteria</taxon>
        <taxon>Halobacteriales</taxon>
        <taxon>Haloferacaceae</taxon>
        <taxon>Halogeometricum</taxon>
    </lineage>
</organism>
<keyword evidence="3" id="KW-1185">Reference proteome</keyword>
<dbReference type="EMBL" id="FOYT01000005">
    <property type="protein sequence ID" value="SFR71727.1"/>
    <property type="molecule type" value="Genomic_DNA"/>
</dbReference>
<evidence type="ECO:0000256" key="1">
    <source>
        <dbReference type="SAM" id="MobiDB-lite"/>
    </source>
</evidence>
<name>A0A1I6IYD3_9EURY</name>
<gene>
    <name evidence="2" type="ORF">SAMN04487947_3873</name>
</gene>
<proteinExistence type="predicted"/>
<evidence type="ECO:0000313" key="3">
    <source>
        <dbReference type="Proteomes" id="UP000198531"/>
    </source>
</evidence>
<feature type="compositionally biased region" description="Basic and acidic residues" evidence="1">
    <location>
        <begin position="39"/>
        <end position="50"/>
    </location>
</feature>
<protein>
    <submittedName>
        <fullName evidence="2">Uncharacterized protein</fullName>
    </submittedName>
</protein>
<reference evidence="3" key="1">
    <citation type="submission" date="2016-10" db="EMBL/GenBank/DDBJ databases">
        <authorList>
            <person name="Varghese N."/>
            <person name="Submissions S."/>
        </authorList>
    </citation>
    <scope>NUCLEOTIDE SEQUENCE [LARGE SCALE GENOMIC DNA]</scope>
    <source>
        <strain evidence="3">CGMCC 1.7736</strain>
    </source>
</reference>
<evidence type="ECO:0000313" key="2">
    <source>
        <dbReference type="EMBL" id="SFR71727.1"/>
    </source>
</evidence>
<accession>A0A1I6IYD3</accession>
<sequence length="60" mass="6622">MTYDERGHHRRVFDAVVEGVELELDGDGFSVRVSTFDSDSSRSESGRDAVTEPVGSPSKY</sequence>
<dbReference type="STRING" id="553469.SAMN04487947_3873"/>